<keyword evidence="4 9" id="KW-0812">Transmembrane</keyword>
<dbReference type="NCBIfam" id="NF007334">
    <property type="entry name" value="PRK09823.1"/>
    <property type="match status" value="1"/>
</dbReference>
<sequence length="154" mass="16828">MSVFRRIIYHSGWFILLGPLIGAATAIGVINYSPAIIGGPDSFLFCFYRTIPALVIITGWIYSLLPAWLTGVACALIPLKLYQKIINRMILCAIAGGLITTLFNLVRYGFDISILPLIYGEVLIMLIPAIVAGAIMGGVITYLPGLREVKRNNK</sequence>
<comment type="similarity">
    <text evidence="7">Belongs to the CbrB family.</text>
</comment>
<dbReference type="EMBL" id="CP001113">
    <property type="protein sequence ID" value="ACF65661.1"/>
    <property type="molecule type" value="Genomic_DNA"/>
</dbReference>
<feature type="transmembrane region" description="Helical" evidence="9">
    <location>
        <begin position="12"/>
        <end position="33"/>
    </location>
</feature>
<evidence type="ECO:0000256" key="5">
    <source>
        <dbReference type="ARBA" id="ARBA00022989"/>
    </source>
</evidence>
<accession>A0A0H3BY65</accession>
<evidence type="ECO:0000313" key="10">
    <source>
        <dbReference type="EMBL" id="ACF65661.1"/>
    </source>
</evidence>
<comment type="subcellular location">
    <subcellularLocation>
        <location evidence="1">Cell inner membrane</location>
        <topology evidence="1">Multi-pass membrane protein</topology>
    </subcellularLocation>
</comment>
<dbReference type="AlphaFoldDB" id="A0A0H3BY65"/>
<proteinExistence type="inferred from homology"/>
<evidence type="ECO:0000256" key="3">
    <source>
        <dbReference type="ARBA" id="ARBA00022519"/>
    </source>
</evidence>
<evidence type="ECO:0000256" key="4">
    <source>
        <dbReference type="ARBA" id="ARBA00022692"/>
    </source>
</evidence>
<keyword evidence="2" id="KW-1003">Cell membrane</keyword>
<dbReference type="Pfam" id="PF26516">
    <property type="entry name" value="CBRB"/>
    <property type="match status" value="1"/>
</dbReference>
<dbReference type="HOGENOM" id="CLU_139024_0_0_6"/>
<reference evidence="10 11" key="1">
    <citation type="journal article" date="2011" name="J. Bacteriol.">
        <title>Comparative genomics of 28 Salmonella enterica isolates: evidence for CRISPR-mediated adaptive sublineage evolution.</title>
        <authorList>
            <person name="Fricke W.F."/>
            <person name="Mammel M.K."/>
            <person name="McDermott P.F."/>
            <person name="Tartera C."/>
            <person name="White D.G."/>
            <person name="Leclerc J.E."/>
            <person name="Ravel J."/>
            <person name="Cebula T.A."/>
        </authorList>
    </citation>
    <scope>NUCLEOTIDE SEQUENCE [LARGE SCALE GENOMIC DNA]</scope>
    <source>
        <strain evidence="10 11">SL254</strain>
    </source>
</reference>
<organism evidence="10 11">
    <name type="scientific">Salmonella newport (strain SL254)</name>
    <dbReference type="NCBI Taxonomy" id="423368"/>
    <lineage>
        <taxon>Bacteria</taxon>
        <taxon>Pseudomonadati</taxon>
        <taxon>Pseudomonadota</taxon>
        <taxon>Gammaproteobacteria</taxon>
        <taxon>Enterobacterales</taxon>
        <taxon>Enterobacteriaceae</taxon>
        <taxon>Salmonella</taxon>
    </lineage>
</organism>
<keyword evidence="3" id="KW-0997">Cell inner membrane</keyword>
<keyword evidence="6 9" id="KW-0472">Membrane</keyword>
<name>A0A0H3BY65_SALNS</name>
<feature type="transmembrane region" description="Helical" evidence="9">
    <location>
        <begin position="53"/>
        <end position="77"/>
    </location>
</feature>
<dbReference type="InterPro" id="IPR058975">
    <property type="entry name" value="CbrB"/>
</dbReference>
<keyword evidence="5 9" id="KW-1133">Transmembrane helix</keyword>
<feature type="transmembrane region" description="Helical" evidence="9">
    <location>
        <begin position="89"/>
        <end position="110"/>
    </location>
</feature>
<evidence type="ECO:0000256" key="2">
    <source>
        <dbReference type="ARBA" id="ARBA00022475"/>
    </source>
</evidence>
<feature type="transmembrane region" description="Helical" evidence="9">
    <location>
        <begin position="122"/>
        <end position="144"/>
    </location>
</feature>
<evidence type="ECO:0000256" key="9">
    <source>
        <dbReference type="SAM" id="Phobius"/>
    </source>
</evidence>
<evidence type="ECO:0000256" key="6">
    <source>
        <dbReference type="ARBA" id="ARBA00023136"/>
    </source>
</evidence>
<evidence type="ECO:0000313" key="11">
    <source>
        <dbReference type="Proteomes" id="UP000008824"/>
    </source>
</evidence>
<protein>
    <recommendedName>
        <fullName evidence="8">Inner membrane protein CbrB</fullName>
    </recommendedName>
</protein>
<dbReference type="KEGG" id="see:SNSL254_A0173"/>
<dbReference type="Proteomes" id="UP000008824">
    <property type="component" value="Chromosome"/>
</dbReference>
<evidence type="ECO:0000256" key="8">
    <source>
        <dbReference type="ARBA" id="ARBA00093791"/>
    </source>
</evidence>
<evidence type="ECO:0000256" key="7">
    <source>
        <dbReference type="ARBA" id="ARBA00093772"/>
    </source>
</evidence>
<evidence type="ECO:0000256" key="1">
    <source>
        <dbReference type="ARBA" id="ARBA00004429"/>
    </source>
</evidence>
<gene>
    <name evidence="10" type="ordered locus">SNSL254_A0173</name>
</gene>
<dbReference type="RefSeq" id="WP_000110442.1">
    <property type="nucleotide sequence ID" value="NC_011080.1"/>
</dbReference>